<dbReference type="InterPro" id="IPR004797">
    <property type="entry name" value="Competence_ComEC/Rec2"/>
</dbReference>
<feature type="transmembrane region" description="Helical" evidence="6">
    <location>
        <begin position="51"/>
        <end position="72"/>
    </location>
</feature>
<reference evidence="8 9" key="1">
    <citation type="submission" date="2019-11" db="EMBL/GenBank/DDBJ databases">
        <authorList>
            <person name="An D."/>
        </authorList>
    </citation>
    <scope>NUCLEOTIDE SEQUENCE [LARGE SCALE GENOMIC DNA]</scope>
    <source>
        <strain evidence="8 9">YIM 103518</strain>
    </source>
</reference>
<feature type="transmembrane region" description="Helical" evidence="6">
    <location>
        <begin position="436"/>
        <end position="460"/>
    </location>
</feature>
<dbReference type="AlphaFoldDB" id="A0A6L6GFC6"/>
<evidence type="ECO:0000259" key="7">
    <source>
        <dbReference type="SMART" id="SM00849"/>
    </source>
</evidence>
<keyword evidence="2" id="KW-1003">Cell membrane</keyword>
<evidence type="ECO:0000313" key="8">
    <source>
        <dbReference type="EMBL" id="MTD11126.1"/>
    </source>
</evidence>
<dbReference type="InterPro" id="IPR025405">
    <property type="entry name" value="DUF4131"/>
</dbReference>
<evidence type="ECO:0000256" key="6">
    <source>
        <dbReference type="SAM" id="Phobius"/>
    </source>
</evidence>
<sequence>MIQMICAGWIFGISFLGKNIENYLQLSSISFYLLIALLIFLFVVHLRIKAIVLRLLNAVFAFFIACIIGLNYSNDQLMERLKYRVQQSNEVEIIVAVNSINQLKPETIQQQLVVLNQFEKTVLWNISLKIEQHEPLKIGQYYRLQGKVSPIHSYATAGVFDIEQWYIQQNWMGNFQIKHVELISEDEVKALGYASYIKKNNSFTAKFKRWVELQRLDIRYFIQKQPIQHKGLTLALLTGDESFLNKQIEEQFQRFGMSHLLAISGPHVLIFACMMCWLMHRIIRKYCPKIYLKIPKQYLLIFPFLSCVFLYCAYVGFEIPALRTLLVTLLASVWILFKYPIKALSLLLLSASLLLIFDPFSILSAAFWLSYGACFVLLRIYQTIQEQNFEQQSLIQKSISALKILVESQWKIFIALFPLMIIFFKQIAWITPLSNLFAIPFIGLVIVPLDVLAGMSYFLFEPLSQLFFQINNLCIGLLLFMMESIDQIFHPQLIPVAMNFWSMICIILSLIILFSPQGLMPKAWAGICLFPLLWSDNKNYLFELSVLDVGQGQSIFIRSENKTLMVDTGGYYDETKFSVGQQIIQPFLSVNGVRTIDYLFLTHLDQDHSGAFDYLKNKVKFEQVYSNEKVEVLPNSKFEYCKKGQNFNINHHVKIEVLSPKEEQLDLAKYNKNENSCVLYVQVLNAKKYQNYLLMGDAGWETEYAILQDYPHLKVDVLVLGHHGSQHSSSYAFLEKLQPEIAIVSAGFNNRYGHPSEIVQARLKELNIPLLSTINNGTIQFLQHQNNDLEINKQRDTRLWLKRDFSD</sequence>
<proteinExistence type="predicted"/>
<keyword evidence="4 6" id="KW-1133">Transmembrane helix</keyword>
<feature type="transmembrane region" description="Helical" evidence="6">
    <location>
        <begin position="23"/>
        <end position="44"/>
    </location>
</feature>
<dbReference type="Pfam" id="PF03772">
    <property type="entry name" value="Competence"/>
    <property type="match status" value="1"/>
</dbReference>
<dbReference type="Gene3D" id="3.60.15.10">
    <property type="entry name" value="Ribonuclease Z/Hydroxyacylglutathione hydrolase-like"/>
    <property type="match status" value="1"/>
</dbReference>
<dbReference type="CDD" id="cd07731">
    <property type="entry name" value="ComA-like_MBL-fold"/>
    <property type="match status" value="1"/>
</dbReference>
<dbReference type="RefSeq" id="WP_154772736.1">
    <property type="nucleotide sequence ID" value="NZ_WLYL01000016.1"/>
</dbReference>
<dbReference type="InterPro" id="IPR004477">
    <property type="entry name" value="ComEC_N"/>
</dbReference>
<feature type="transmembrane region" description="Helical" evidence="6">
    <location>
        <begin position="466"/>
        <end position="482"/>
    </location>
</feature>
<comment type="caution">
    <text evidence="8">The sequence shown here is derived from an EMBL/GenBank/DDBJ whole genome shotgun (WGS) entry which is preliminary data.</text>
</comment>
<dbReference type="PANTHER" id="PTHR30619:SF1">
    <property type="entry name" value="RECOMBINATION PROTEIN 2"/>
    <property type="match status" value="1"/>
</dbReference>
<feature type="transmembrane region" description="Helical" evidence="6">
    <location>
        <begin position="408"/>
        <end position="424"/>
    </location>
</feature>
<dbReference type="SUPFAM" id="SSF56281">
    <property type="entry name" value="Metallo-hydrolase/oxidoreductase"/>
    <property type="match status" value="1"/>
</dbReference>
<feature type="transmembrane region" description="Helical" evidence="6">
    <location>
        <begin position="346"/>
        <end position="369"/>
    </location>
</feature>
<feature type="domain" description="Metallo-beta-lactamase" evidence="7">
    <location>
        <begin position="551"/>
        <end position="748"/>
    </location>
</feature>
<dbReference type="InterPro" id="IPR052159">
    <property type="entry name" value="Competence_DNA_uptake"/>
</dbReference>
<dbReference type="GO" id="GO:0005886">
    <property type="term" value="C:plasma membrane"/>
    <property type="evidence" value="ECO:0007669"/>
    <property type="project" value="UniProtKB-SubCell"/>
</dbReference>
<dbReference type="Pfam" id="PF00753">
    <property type="entry name" value="Lactamase_B"/>
    <property type="match status" value="1"/>
</dbReference>
<dbReference type="NCBIfam" id="TIGR00361">
    <property type="entry name" value="ComEC_Rec2"/>
    <property type="match status" value="1"/>
</dbReference>
<dbReference type="EMBL" id="WLYL01000016">
    <property type="protein sequence ID" value="MTD11126.1"/>
    <property type="molecule type" value="Genomic_DNA"/>
</dbReference>
<evidence type="ECO:0000256" key="5">
    <source>
        <dbReference type="ARBA" id="ARBA00023136"/>
    </source>
</evidence>
<feature type="transmembrane region" description="Helical" evidence="6">
    <location>
        <begin position="494"/>
        <end position="514"/>
    </location>
</feature>
<feature type="transmembrane region" description="Helical" evidence="6">
    <location>
        <begin position="255"/>
        <end position="278"/>
    </location>
</feature>
<dbReference type="InterPro" id="IPR035681">
    <property type="entry name" value="ComA-like_MBL"/>
</dbReference>
<dbReference type="GO" id="GO:0030420">
    <property type="term" value="P:establishment of competence for transformation"/>
    <property type="evidence" value="ECO:0007669"/>
    <property type="project" value="InterPro"/>
</dbReference>
<dbReference type="InterPro" id="IPR036866">
    <property type="entry name" value="RibonucZ/Hydroxyglut_hydro"/>
</dbReference>
<organism evidence="8 9">
    <name type="scientific">Acinetobacter faecalis</name>
    <dbReference type="NCBI Taxonomy" id="2665161"/>
    <lineage>
        <taxon>Bacteria</taxon>
        <taxon>Pseudomonadati</taxon>
        <taxon>Pseudomonadota</taxon>
        <taxon>Gammaproteobacteria</taxon>
        <taxon>Moraxellales</taxon>
        <taxon>Moraxellaceae</taxon>
        <taxon>Acinetobacter</taxon>
    </lineage>
</organism>
<protein>
    <submittedName>
        <fullName evidence="8">DNA internalization-related competence protein ComEC/Rec2</fullName>
    </submittedName>
</protein>
<dbReference type="Proteomes" id="UP000473854">
    <property type="component" value="Unassembled WGS sequence"/>
</dbReference>
<keyword evidence="3 6" id="KW-0812">Transmembrane</keyword>
<name>A0A6L6GFC6_9GAMM</name>
<gene>
    <name evidence="8" type="ORF">GIX10_06690</name>
</gene>
<evidence type="ECO:0000256" key="1">
    <source>
        <dbReference type="ARBA" id="ARBA00004651"/>
    </source>
</evidence>
<dbReference type="Pfam" id="PF13567">
    <property type="entry name" value="DUF4131"/>
    <property type="match status" value="1"/>
</dbReference>
<comment type="subcellular location">
    <subcellularLocation>
        <location evidence="1">Cell membrane</location>
        <topology evidence="1">Multi-pass membrane protein</topology>
    </subcellularLocation>
</comment>
<dbReference type="InterPro" id="IPR001279">
    <property type="entry name" value="Metallo-B-lactamas"/>
</dbReference>
<feature type="transmembrane region" description="Helical" evidence="6">
    <location>
        <begin position="298"/>
        <end position="316"/>
    </location>
</feature>
<evidence type="ECO:0000256" key="4">
    <source>
        <dbReference type="ARBA" id="ARBA00022989"/>
    </source>
</evidence>
<dbReference type="SMART" id="SM00849">
    <property type="entry name" value="Lactamase_B"/>
    <property type="match status" value="1"/>
</dbReference>
<keyword evidence="5 6" id="KW-0472">Membrane</keyword>
<accession>A0A6L6GFC6</accession>
<evidence type="ECO:0000256" key="2">
    <source>
        <dbReference type="ARBA" id="ARBA00022475"/>
    </source>
</evidence>
<evidence type="ECO:0000313" key="9">
    <source>
        <dbReference type="Proteomes" id="UP000473854"/>
    </source>
</evidence>
<feature type="transmembrane region" description="Helical" evidence="6">
    <location>
        <begin position="322"/>
        <end position="339"/>
    </location>
</feature>
<dbReference type="NCBIfam" id="TIGR00360">
    <property type="entry name" value="ComEC_N-term"/>
    <property type="match status" value="1"/>
</dbReference>
<dbReference type="PANTHER" id="PTHR30619">
    <property type="entry name" value="DNA INTERNALIZATION/COMPETENCE PROTEIN COMEC/REC2"/>
    <property type="match status" value="1"/>
</dbReference>
<evidence type="ECO:0000256" key="3">
    <source>
        <dbReference type="ARBA" id="ARBA00022692"/>
    </source>
</evidence>